<evidence type="ECO:0000313" key="4">
    <source>
        <dbReference type="EMBL" id="ASV75730.1"/>
    </source>
</evidence>
<evidence type="ECO:0000256" key="1">
    <source>
        <dbReference type="ARBA" id="ARBA00010876"/>
    </source>
</evidence>
<dbReference type="Proteomes" id="UP000215086">
    <property type="component" value="Chromosome"/>
</dbReference>
<evidence type="ECO:0000259" key="3">
    <source>
        <dbReference type="Pfam" id="PF00849"/>
    </source>
</evidence>
<dbReference type="PANTHER" id="PTHR21600:SF83">
    <property type="entry name" value="PSEUDOURIDYLATE SYNTHASE RPUSD4, MITOCHONDRIAL"/>
    <property type="match status" value="1"/>
</dbReference>
<organism evidence="4 5">
    <name type="scientific">Thermogutta terrifontis</name>
    <dbReference type="NCBI Taxonomy" id="1331910"/>
    <lineage>
        <taxon>Bacteria</taxon>
        <taxon>Pseudomonadati</taxon>
        <taxon>Planctomycetota</taxon>
        <taxon>Planctomycetia</taxon>
        <taxon>Pirellulales</taxon>
        <taxon>Thermoguttaceae</taxon>
        <taxon>Thermogutta</taxon>
    </lineage>
</organism>
<dbReference type="InterPro" id="IPR050188">
    <property type="entry name" value="RluA_PseudoU_synthase"/>
</dbReference>
<dbReference type="EMBL" id="CP018477">
    <property type="protein sequence ID" value="ASV75730.1"/>
    <property type="molecule type" value="Genomic_DNA"/>
</dbReference>
<dbReference type="CDD" id="cd02869">
    <property type="entry name" value="PseudoU_synth_RluA_like"/>
    <property type="match status" value="1"/>
</dbReference>
<name>A0A286RIE0_9BACT</name>
<dbReference type="GO" id="GO:0001522">
    <property type="term" value="P:pseudouridine synthesis"/>
    <property type="evidence" value="ECO:0007669"/>
    <property type="project" value="InterPro"/>
</dbReference>
<dbReference type="Pfam" id="PF00849">
    <property type="entry name" value="PseudoU_synth_2"/>
    <property type="match status" value="1"/>
</dbReference>
<dbReference type="AlphaFoldDB" id="A0A286RIE0"/>
<comment type="similarity">
    <text evidence="1">Belongs to the pseudouridine synthase RluA family.</text>
</comment>
<accession>A0A286RIE0</accession>
<dbReference type="KEGG" id="ttf:THTE_3128"/>
<dbReference type="SUPFAM" id="SSF55120">
    <property type="entry name" value="Pseudouridine synthase"/>
    <property type="match status" value="1"/>
</dbReference>
<dbReference type="GO" id="GO:0140098">
    <property type="term" value="F:catalytic activity, acting on RNA"/>
    <property type="evidence" value="ECO:0007669"/>
    <property type="project" value="UniProtKB-ARBA"/>
</dbReference>
<keyword evidence="5" id="KW-1185">Reference proteome</keyword>
<dbReference type="PANTHER" id="PTHR21600">
    <property type="entry name" value="MITOCHONDRIAL RNA PSEUDOURIDINE SYNTHASE"/>
    <property type="match status" value="1"/>
</dbReference>
<protein>
    <submittedName>
        <fullName evidence="4">tRNA pseudouridine synthase C, group TruC1-like protein</fullName>
    </submittedName>
</protein>
<reference evidence="4 5" key="1">
    <citation type="journal article" name="Front. Microbiol.">
        <title>Sugar Metabolism of the First Thermophilic Planctomycete Thermogutta terrifontis: Comparative Genomic and Transcriptomic Approaches.</title>
        <authorList>
            <person name="Elcheninov A.G."/>
            <person name="Menzel P."/>
            <person name="Gudbergsdottir S.R."/>
            <person name="Slesarev A.I."/>
            <person name="Kadnikov V.V."/>
            <person name="Krogh A."/>
            <person name="Bonch-Osmolovskaya E.A."/>
            <person name="Peng X."/>
            <person name="Kublanov I.V."/>
        </authorList>
    </citation>
    <scope>NUCLEOTIDE SEQUENCE [LARGE SCALE GENOMIC DNA]</scope>
    <source>
        <strain evidence="4 5">R1</strain>
    </source>
</reference>
<sequence>MGEWRDYMRKIPDVPQAEIVPENHPEARLAVLRYRVLRQWDGLSWLEIELETGRMHQIRVQAASRGHPVVGDWQYGAQRRVGPQHQDPRFCPIALHARELHFLNPMTFEPIDITAPLPRFWEELSESFRPWLGKHIGVIDGLGDHPLEPSERSQER</sequence>
<keyword evidence="2" id="KW-0413">Isomerase</keyword>
<evidence type="ECO:0000256" key="2">
    <source>
        <dbReference type="ARBA" id="ARBA00023235"/>
    </source>
</evidence>
<evidence type="ECO:0000313" key="5">
    <source>
        <dbReference type="Proteomes" id="UP000215086"/>
    </source>
</evidence>
<dbReference type="InterPro" id="IPR006145">
    <property type="entry name" value="PsdUridine_synth_RsuA/RluA"/>
</dbReference>
<proteinExistence type="inferred from homology"/>
<dbReference type="GO" id="GO:0009982">
    <property type="term" value="F:pseudouridine synthase activity"/>
    <property type="evidence" value="ECO:0007669"/>
    <property type="project" value="InterPro"/>
</dbReference>
<dbReference type="InterPro" id="IPR020103">
    <property type="entry name" value="PsdUridine_synth_cat_dom_sf"/>
</dbReference>
<dbReference type="GO" id="GO:0003723">
    <property type="term" value="F:RNA binding"/>
    <property type="evidence" value="ECO:0007669"/>
    <property type="project" value="InterPro"/>
</dbReference>
<dbReference type="GO" id="GO:0006396">
    <property type="term" value="P:RNA processing"/>
    <property type="evidence" value="ECO:0007669"/>
    <property type="project" value="UniProtKB-ARBA"/>
</dbReference>
<feature type="domain" description="Pseudouridine synthase RsuA/RluA-like" evidence="3">
    <location>
        <begin position="19"/>
        <end position="63"/>
    </location>
</feature>
<dbReference type="Gene3D" id="3.30.2350.10">
    <property type="entry name" value="Pseudouridine synthase"/>
    <property type="match status" value="1"/>
</dbReference>
<gene>
    <name evidence="4" type="ORF">THTE_3128</name>
</gene>